<dbReference type="Pfam" id="PF03739">
    <property type="entry name" value="LptF_LptG"/>
    <property type="match status" value="1"/>
</dbReference>
<evidence type="ECO:0000313" key="7">
    <source>
        <dbReference type="EMBL" id="BBL07742.1"/>
    </source>
</evidence>
<evidence type="ECO:0008006" key="9">
    <source>
        <dbReference type="Google" id="ProtNLM"/>
    </source>
</evidence>
<dbReference type="EMBL" id="AP019736">
    <property type="protein sequence ID" value="BBL07742.1"/>
    <property type="molecule type" value="Genomic_DNA"/>
</dbReference>
<feature type="transmembrane region" description="Helical" evidence="6">
    <location>
        <begin position="433"/>
        <end position="453"/>
    </location>
</feature>
<dbReference type="KEGG" id="ada:A5CPEGH6_23800"/>
<dbReference type="OrthoDB" id="1096108at2"/>
<evidence type="ECO:0000256" key="3">
    <source>
        <dbReference type="ARBA" id="ARBA00022692"/>
    </source>
</evidence>
<comment type="subcellular location">
    <subcellularLocation>
        <location evidence="1">Cell membrane</location>
        <topology evidence="1">Multi-pass membrane protein</topology>
    </subcellularLocation>
</comment>
<sequence>MKTIHKLVLKAYLGPMVLTFFIVMFVLMMNIVWRYIDELVGKGLSAGIIIELMTYFMANMIPMGLPLSMLLAAIMTMGNLGENYELLAMKSAGMSLVKITKPLIILVSIVSVGSFFIGNDLVPSANKKLYSTLYDIRQQKQALEFQDGLFFNGIDNMSIRVSHQEPDTHLLHNVLIYDNRAANNNMNTILADSGYIRLSDDKRFLLVTLFHGETYEQTRNSQWFTKSALRHHIFDLQKQVIPMEGFAMERTDADLFNNSSTKDISDLSHDIDSLEVKVNAATTTSYEPLLKEQIFVRDNSVLPQPDSLRVDKSGYRDLAAADSVARLPMREKDKVWNLARTLAKSSRNTFSSFDESTAKEALNQLYRSKVEWHKKLSLPVSILIFFLIGAPLGAIIRRGGLGLPVVVSVIFFVIYYIISLTGEKLAKEGNWEAIYGVWLSTFILTPIAVYLTWKATNDSALLDTDWYAGRIKALRDRIAPAAARLTDKLKFRIRNRHGKANDAQ</sequence>
<dbReference type="PANTHER" id="PTHR33529">
    <property type="entry name" value="SLR0882 PROTEIN-RELATED"/>
    <property type="match status" value="1"/>
</dbReference>
<dbReference type="GeneID" id="98674364"/>
<evidence type="ECO:0000313" key="8">
    <source>
        <dbReference type="Proteomes" id="UP000319374"/>
    </source>
</evidence>
<gene>
    <name evidence="7" type="ORF">A5CPEGH6_23800</name>
</gene>
<organism evidence="7 8">
    <name type="scientific">Alistipes dispar</name>
    <dbReference type="NCBI Taxonomy" id="2585119"/>
    <lineage>
        <taxon>Bacteria</taxon>
        <taxon>Pseudomonadati</taxon>
        <taxon>Bacteroidota</taxon>
        <taxon>Bacteroidia</taxon>
        <taxon>Bacteroidales</taxon>
        <taxon>Rikenellaceae</taxon>
        <taxon>Alistipes</taxon>
    </lineage>
</organism>
<evidence type="ECO:0000256" key="5">
    <source>
        <dbReference type="ARBA" id="ARBA00023136"/>
    </source>
</evidence>
<feature type="transmembrane region" description="Helical" evidence="6">
    <location>
        <begin position="65"/>
        <end position="82"/>
    </location>
</feature>
<evidence type="ECO:0000256" key="1">
    <source>
        <dbReference type="ARBA" id="ARBA00004651"/>
    </source>
</evidence>
<keyword evidence="3 6" id="KW-0812">Transmembrane</keyword>
<dbReference type="InterPro" id="IPR005495">
    <property type="entry name" value="LptG/LptF_permease"/>
</dbReference>
<feature type="transmembrane region" description="Helical" evidence="6">
    <location>
        <begin position="376"/>
        <end position="396"/>
    </location>
</feature>
<dbReference type="Proteomes" id="UP000319374">
    <property type="component" value="Chromosome"/>
</dbReference>
<proteinExistence type="predicted"/>
<accession>A0A4Y1X3X4</accession>
<dbReference type="AlphaFoldDB" id="A0A4Y1X3X4"/>
<protein>
    <recommendedName>
        <fullName evidence="9">YjgP/YjgQ family permease</fullName>
    </recommendedName>
</protein>
<feature type="transmembrane region" description="Helical" evidence="6">
    <location>
        <begin position="402"/>
        <end position="421"/>
    </location>
</feature>
<evidence type="ECO:0000256" key="6">
    <source>
        <dbReference type="SAM" id="Phobius"/>
    </source>
</evidence>
<feature type="transmembrane region" description="Helical" evidence="6">
    <location>
        <begin position="12"/>
        <end position="33"/>
    </location>
</feature>
<evidence type="ECO:0000256" key="2">
    <source>
        <dbReference type="ARBA" id="ARBA00022475"/>
    </source>
</evidence>
<dbReference type="GO" id="GO:0015920">
    <property type="term" value="P:lipopolysaccharide transport"/>
    <property type="evidence" value="ECO:0007669"/>
    <property type="project" value="TreeGrafter"/>
</dbReference>
<name>A0A4Y1X3X4_9BACT</name>
<dbReference type="PANTHER" id="PTHR33529:SF6">
    <property type="entry name" value="YJGP_YJGQ FAMILY PERMEASE"/>
    <property type="match status" value="1"/>
</dbReference>
<keyword evidence="5 6" id="KW-0472">Membrane</keyword>
<evidence type="ECO:0000256" key="4">
    <source>
        <dbReference type="ARBA" id="ARBA00022989"/>
    </source>
</evidence>
<reference evidence="8" key="1">
    <citation type="submission" date="2019-06" db="EMBL/GenBank/DDBJ databases">
        <title>Alistipes onderdonkii subsp. vulgaris subsp. nov., Alistipes dispar sp. nov. and Alistipes communis sp. nov., isolated from human faeces, and creation of Alistipes onderdonkii subsp. onderdonkii subsp. nov.</title>
        <authorList>
            <person name="Sakamoto M."/>
            <person name="Ikeyama N."/>
            <person name="Ogata Y."/>
            <person name="Suda W."/>
            <person name="Iino T."/>
            <person name="Hattori M."/>
            <person name="Ohkuma M."/>
        </authorList>
    </citation>
    <scope>NUCLEOTIDE SEQUENCE [LARGE SCALE GENOMIC DNA]</scope>
    <source>
        <strain evidence="8">5CPEGH6</strain>
    </source>
</reference>
<feature type="transmembrane region" description="Helical" evidence="6">
    <location>
        <begin position="102"/>
        <end position="122"/>
    </location>
</feature>
<dbReference type="RefSeq" id="WP_141429875.1">
    <property type="nucleotide sequence ID" value="NZ_AP019736.1"/>
</dbReference>
<dbReference type="GO" id="GO:0043190">
    <property type="term" value="C:ATP-binding cassette (ABC) transporter complex"/>
    <property type="evidence" value="ECO:0007669"/>
    <property type="project" value="TreeGrafter"/>
</dbReference>
<keyword evidence="8" id="KW-1185">Reference proteome</keyword>
<keyword evidence="4 6" id="KW-1133">Transmembrane helix</keyword>
<keyword evidence="2" id="KW-1003">Cell membrane</keyword>